<dbReference type="InterPro" id="IPR010131">
    <property type="entry name" value="MdtP/NodT-like"/>
</dbReference>
<feature type="non-terminal residue" evidence="1">
    <location>
        <position position="253"/>
    </location>
</feature>
<evidence type="ECO:0000313" key="1">
    <source>
        <dbReference type="EMBL" id="GAI36714.1"/>
    </source>
</evidence>
<dbReference type="InterPro" id="IPR003423">
    <property type="entry name" value="OMP_efflux"/>
</dbReference>
<dbReference type="PANTHER" id="PTHR30203:SF24">
    <property type="entry name" value="BLR4935 PROTEIN"/>
    <property type="match status" value="1"/>
</dbReference>
<dbReference type="GO" id="GO:0015562">
    <property type="term" value="F:efflux transmembrane transporter activity"/>
    <property type="evidence" value="ECO:0007669"/>
    <property type="project" value="InterPro"/>
</dbReference>
<gene>
    <name evidence="1" type="ORF">S06H3_49635</name>
</gene>
<dbReference type="EMBL" id="BARV01031353">
    <property type="protein sequence ID" value="GAI36714.1"/>
    <property type="molecule type" value="Genomic_DNA"/>
</dbReference>
<dbReference type="SUPFAM" id="SSF56954">
    <property type="entry name" value="Outer membrane efflux proteins (OEP)"/>
    <property type="match status" value="1"/>
</dbReference>
<proteinExistence type="predicted"/>
<feature type="non-terminal residue" evidence="1">
    <location>
        <position position="1"/>
    </location>
</feature>
<protein>
    <recommendedName>
        <fullName evidence="2">TolC family protein</fullName>
    </recommendedName>
</protein>
<dbReference type="Gene3D" id="1.20.1600.10">
    <property type="entry name" value="Outer membrane efflux proteins (OEP)"/>
    <property type="match status" value="1"/>
</dbReference>
<evidence type="ECO:0008006" key="2">
    <source>
        <dbReference type="Google" id="ProtNLM"/>
    </source>
</evidence>
<accession>X1Q0H1</accession>
<sequence>ASEYLFNFSKLEVTFEIKNLFYKILLLKNKTGFAQKNLDSIKKIHKLIEKRARLGEVKELEAIKLYVETLKAQNELNKIQTELKLAKENLNKFLGYSLPPDFSVLGELDHRPLAMAEKTLLDKALLSHPLVKTKEKDLEYAKSNLSYVKWQRFPDFTLSGFINNELDGKNKGIGISLDIPLWNFKSKEIAEAENLRLKQSEELRALKMEITTEVKVKLNQLRLSEQSINIFHTGLLKQAEESLKISEISYKQG</sequence>
<comment type="caution">
    <text evidence="1">The sequence shown here is derived from an EMBL/GenBank/DDBJ whole genome shotgun (WGS) entry which is preliminary data.</text>
</comment>
<organism evidence="1">
    <name type="scientific">marine sediment metagenome</name>
    <dbReference type="NCBI Taxonomy" id="412755"/>
    <lineage>
        <taxon>unclassified sequences</taxon>
        <taxon>metagenomes</taxon>
        <taxon>ecological metagenomes</taxon>
    </lineage>
</organism>
<dbReference type="AlphaFoldDB" id="X1Q0H1"/>
<dbReference type="Pfam" id="PF02321">
    <property type="entry name" value="OEP"/>
    <property type="match status" value="1"/>
</dbReference>
<name>X1Q0H1_9ZZZZ</name>
<dbReference type="PANTHER" id="PTHR30203">
    <property type="entry name" value="OUTER MEMBRANE CATION EFFLUX PROTEIN"/>
    <property type="match status" value="1"/>
</dbReference>
<reference evidence="1" key="1">
    <citation type="journal article" date="2014" name="Front. Microbiol.">
        <title>High frequency of phylogenetically diverse reductive dehalogenase-homologous genes in deep subseafloor sedimentary metagenomes.</title>
        <authorList>
            <person name="Kawai M."/>
            <person name="Futagami T."/>
            <person name="Toyoda A."/>
            <person name="Takaki Y."/>
            <person name="Nishi S."/>
            <person name="Hori S."/>
            <person name="Arai W."/>
            <person name="Tsubouchi T."/>
            <person name="Morono Y."/>
            <person name="Uchiyama I."/>
            <person name="Ito T."/>
            <person name="Fujiyama A."/>
            <person name="Inagaki F."/>
            <person name="Takami H."/>
        </authorList>
    </citation>
    <scope>NUCLEOTIDE SEQUENCE</scope>
    <source>
        <strain evidence="1">Expedition CK06-06</strain>
    </source>
</reference>